<organism evidence="2 3">
    <name type="scientific">Alteribacillus persepolensis</name>
    <dbReference type="NCBI Taxonomy" id="568899"/>
    <lineage>
        <taxon>Bacteria</taxon>
        <taxon>Bacillati</taxon>
        <taxon>Bacillota</taxon>
        <taxon>Bacilli</taxon>
        <taxon>Bacillales</taxon>
        <taxon>Bacillaceae</taxon>
        <taxon>Alteribacillus</taxon>
    </lineage>
</organism>
<dbReference type="EMBL" id="FNDK01000008">
    <property type="protein sequence ID" value="SDH61613.1"/>
    <property type="molecule type" value="Genomic_DNA"/>
</dbReference>
<keyword evidence="2" id="KW-0575">Peroxidase</keyword>
<dbReference type="OrthoDB" id="1683318at2"/>
<dbReference type="PANTHER" id="PTHR33930:SF2">
    <property type="entry name" value="BLR3452 PROTEIN"/>
    <property type="match status" value="1"/>
</dbReference>
<dbReference type="SUPFAM" id="SSF69118">
    <property type="entry name" value="AhpD-like"/>
    <property type="match status" value="1"/>
</dbReference>
<dbReference type="InterPro" id="IPR003779">
    <property type="entry name" value="CMD-like"/>
</dbReference>
<sequence>MAQQEQNNQQSSMIQQALLEYKEGLGHFTEKIPNIARKYNAFTEACFAKGAVSQKEKQMIALGVSVFSQDEYCIIYHTKGCLDQGCTEKEILEIIGVTAAFGGGAAMSQAVTLVQEAIQEFQGSKQAH</sequence>
<dbReference type="GO" id="GO:0051920">
    <property type="term" value="F:peroxiredoxin activity"/>
    <property type="evidence" value="ECO:0007669"/>
    <property type="project" value="InterPro"/>
</dbReference>
<proteinExistence type="predicted"/>
<dbReference type="InterPro" id="IPR029032">
    <property type="entry name" value="AhpD-like"/>
</dbReference>
<dbReference type="RefSeq" id="WP_091272891.1">
    <property type="nucleotide sequence ID" value="NZ_FNDK01000008.1"/>
</dbReference>
<evidence type="ECO:0000313" key="2">
    <source>
        <dbReference type="EMBL" id="SDH61613.1"/>
    </source>
</evidence>
<dbReference type="AlphaFoldDB" id="A0A1G8DVA5"/>
<dbReference type="Gene3D" id="1.20.1290.10">
    <property type="entry name" value="AhpD-like"/>
    <property type="match status" value="1"/>
</dbReference>
<dbReference type="InterPro" id="IPR004675">
    <property type="entry name" value="AhpD_core"/>
</dbReference>
<keyword evidence="3" id="KW-1185">Reference proteome</keyword>
<protein>
    <submittedName>
        <fullName evidence="2">Alkylhydroperoxidase AhpD family core domain-containing protein</fullName>
    </submittedName>
</protein>
<reference evidence="2 3" key="1">
    <citation type="submission" date="2016-10" db="EMBL/GenBank/DDBJ databases">
        <authorList>
            <person name="de Groot N.N."/>
        </authorList>
    </citation>
    <scope>NUCLEOTIDE SEQUENCE [LARGE SCALE GENOMIC DNA]</scope>
    <source>
        <strain evidence="2 3">DSM 21632</strain>
    </source>
</reference>
<dbReference type="Pfam" id="PF02627">
    <property type="entry name" value="CMD"/>
    <property type="match status" value="1"/>
</dbReference>
<dbReference type="PANTHER" id="PTHR33930">
    <property type="entry name" value="ALKYL HYDROPEROXIDE REDUCTASE AHPD"/>
    <property type="match status" value="1"/>
</dbReference>
<gene>
    <name evidence="2" type="ORF">SAMN05192534_10842</name>
</gene>
<dbReference type="NCBIfam" id="TIGR00778">
    <property type="entry name" value="ahpD_dom"/>
    <property type="match status" value="1"/>
</dbReference>
<accession>A0A1G8DVA5</accession>
<evidence type="ECO:0000259" key="1">
    <source>
        <dbReference type="Pfam" id="PF02627"/>
    </source>
</evidence>
<feature type="domain" description="Carboxymuconolactone decarboxylase-like" evidence="1">
    <location>
        <begin position="33"/>
        <end position="116"/>
    </location>
</feature>
<keyword evidence="2" id="KW-0560">Oxidoreductase</keyword>
<dbReference type="STRING" id="568899.SAMN05192534_10842"/>
<name>A0A1G8DVA5_9BACI</name>
<evidence type="ECO:0000313" key="3">
    <source>
        <dbReference type="Proteomes" id="UP000199163"/>
    </source>
</evidence>
<dbReference type="Proteomes" id="UP000199163">
    <property type="component" value="Unassembled WGS sequence"/>
</dbReference>